<organism evidence="2 3">
    <name type="scientific">Sphingobium boeckii</name>
    <dbReference type="NCBI Taxonomy" id="1082345"/>
    <lineage>
        <taxon>Bacteria</taxon>
        <taxon>Pseudomonadati</taxon>
        <taxon>Pseudomonadota</taxon>
        <taxon>Alphaproteobacteria</taxon>
        <taxon>Sphingomonadales</taxon>
        <taxon>Sphingomonadaceae</taxon>
        <taxon>Sphingobium</taxon>
    </lineage>
</organism>
<dbReference type="Proteomes" id="UP000549617">
    <property type="component" value="Unassembled WGS sequence"/>
</dbReference>
<dbReference type="PROSITE" id="PS00061">
    <property type="entry name" value="ADH_SHORT"/>
    <property type="match status" value="1"/>
</dbReference>
<evidence type="ECO:0000313" key="2">
    <source>
        <dbReference type="EMBL" id="MBB5686346.1"/>
    </source>
</evidence>
<dbReference type="SUPFAM" id="SSF51735">
    <property type="entry name" value="NAD(P)-binding Rossmann-fold domains"/>
    <property type="match status" value="1"/>
</dbReference>
<accession>A0A7W9EG36</accession>
<dbReference type="PRINTS" id="PR00081">
    <property type="entry name" value="GDHRDH"/>
</dbReference>
<dbReference type="Gene3D" id="3.40.50.720">
    <property type="entry name" value="NAD(P)-binding Rossmann-like Domain"/>
    <property type="match status" value="1"/>
</dbReference>
<dbReference type="GO" id="GO:0016616">
    <property type="term" value="F:oxidoreductase activity, acting on the CH-OH group of donors, NAD or NADP as acceptor"/>
    <property type="evidence" value="ECO:0007669"/>
    <property type="project" value="TreeGrafter"/>
</dbReference>
<evidence type="ECO:0000313" key="3">
    <source>
        <dbReference type="Proteomes" id="UP000549617"/>
    </source>
</evidence>
<dbReference type="InterPro" id="IPR002347">
    <property type="entry name" value="SDR_fam"/>
</dbReference>
<comment type="caution">
    <text evidence="2">The sequence shown here is derived from an EMBL/GenBank/DDBJ whole genome shotgun (WGS) entry which is preliminary data.</text>
</comment>
<dbReference type="PANTHER" id="PTHR42760">
    <property type="entry name" value="SHORT-CHAIN DEHYDROGENASES/REDUCTASES FAMILY MEMBER"/>
    <property type="match status" value="1"/>
</dbReference>
<dbReference type="Pfam" id="PF13561">
    <property type="entry name" value="adh_short_C2"/>
    <property type="match status" value="1"/>
</dbReference>
<dbReference type="RefSeq" id="WP_184018709.1">
    <property type="nucleotide sequence ID" value="NZ_JACIJC010000004.1"/>
</dbReference>
<comment type="similarity">
    <text evidence="1">Belongs to the short-chain dehydrogenases/reductases (SDR) family.</text>
</comment>
<dbReference type="EMBL" id="JACIJC010000004">
    <property type="protein sequence ID" value="MBB5686346.1"/>
    <property type="molecule type" value="Genomic_DNA"/>
</dbReference>
<reference evidence="2 3" key="1">
    <citation type="submission" date="2020-08" db="EMBL/GenBank/DDBJ databases">
        <title>Genomic Encyclopedia of Type Strains, Phase IV (KMG-IV): sequencing the most valuable type-strain genomes for metagenomic binning, comparative biology and taxonomic classification.</title>
        <authorList>
            <person name="Goeker M."/>
        </authorList>
    </citation>
    <scope>NUCLEOTIDE SEQUENCE [LARGE SCALE GENOMIC DNA]</scope>
    <source>
        <strain evidence="2 3">DSM 25079</strain>
    </source>
</reference>
<name>A0A7W9EG36_9SPHN</name>
<sequence>MTLDYSTLGPTSGSRLVIAGGSGGIGRELVRACKALQHEVVVLDLEASIADNAREEGVEYIAFDGASSASITDATQQLTAGGKHLDGFVFLSGFPLMPRRPLSEVAVEQWDELMAVNLRSAYLLSAGLLPLLKRADAPAIVTVASSLGYQVMPGMGAYATSKGGLVSLTKALAMENAPKVRANVVAPGAVETNFLAGGTGRDASASDRSWFDQMSDKYVASIPLGRVAEPSDIVGPILFLLGPNSSYMTGQVLHLNGGRFTP</sequence>
<dbReference type="InterPro" id="IPR020904">
    <property type="entry name" value="Sc_DH/Rdtase_CS"/>
</dbReference>
<evidence type="ECO:0000256" key="1">
    <source>
        <dbReference type="ARBA" id="ARBA00006484"/>
    </source>
</evidence>
<dbReference type="PANTHER" id="PTHR42760:SF106">
    <property type="entry name" value="PROTEIN FIXR"/>
    <property type="match status" value="1"/>
</dbReference>
<gene>
    <name evidence="2" type="ORF">FHS49_002370</name>
</gene>
<dbReference type="InterPro" id="IPR036291">
    <property type="entry name" value="NAD(P)-bd_dom_sf"/>
</dbReference>
<protein>
    <submittedName>
        <fullName evidence="2">NAD(P)-dependent dehydrogenase (Short-subunit alcohol dehydrogenase family)</fullName>
    </submittedName>
</protein>
<proteinExistence type="inferred from homology"/>
<dbReference type="AlphaFoldDB" id="A0A7W9EG36"/>
<dbReference type="CDD" id="cd05233">
    <property type="entry name" value="SDR_c"/>
    <property type="match status" value="1"/>
</dbReference>
<keyword evidence="3" id="KW-1185">Reference proteome</keyword>